<dbReference type="AlphaFoldDB" id="A0A0R3W3L2"/>
<evidence type="ECO:0000256" key="13">
    <source>
        <dbReference type="ARBA" id="ARBA00023242"/>
    </source>
</evidence>
<evidence type="ECO:0000256" key="9">
    <source>
        <dbReference type="ARBA" id="ARBA00022803"/>
    </source>
</evidence>
<dbReference type="SUPFAM" id="SSF48452">
    <property type="entry name" value="TPR-like"/>
    <property type="match status" value="1"/>
</dbReference>
<dbReference type="GO" id="GO:0044183">
    <property type="term" value="F:protein folding chaperone"/>
    <property type="evidence" value="ECO:0007669"/>
    <property type="project" value="TreeGrafter"/>
</dbReference>
<evidence type="ECO:0000259" key="17">
    <source>
        <dbReference type="PROSITE" id="PS50059"/>
    </source>
</evidence>
<evidence type="ECO:0000256" key="8">
    <source>
        <dbReference type="ARBA" id="ARBA00022737"/>
    </source>
</evidence>
<dbReference type="EMBL" id="UYRS01018353">
    <property type="protein sequence ID" value="VDK33561.1"/>
    <property type="molecule type" value="Genomic_DNA"/>
</dbReference>
<dbReference type="GO" id="GO:0043066">
    <property type="term" value="P:negative regulation of apoptotic process"/>
    <property type="evidence" value="ECO:0007669"/>
    <property type="project" value="TreeGrafter"/>
</dbReference>
<dbReference type="GO" id="GO:0003755">
    <property type="term" value="F:peptidyl-prolyl cis-trans isomerase activity"/>
    <property type="evidence" value="ECO:0007669"/>
    <property type="project" value="UniProtKB-KW"/>
</dbReference>
<evidence type="ECO:0000256" key="4">
    <source>
        <dbReference type="ARBA" id="ARBA00004514"/>
    </source>
</evidence>
<dbReference type="InterPro" id="IPR001179">
    <property type="entry name" value="PPIase_FKBP_dom"/>
</dbReference>
<feature type="domain" description="PPIase FKBP-type" evidence="17">
    <location>
        <begin position="56"/>
        <end position="140"/>
    </location>
</feature>
<dbReference type="Gene3D" id="3.10.50.40">
    <property type="match status" value="1"/>
</dbReference>
<dbReference type="PROSITE" id="PS50005">
    <property type="entry name" value="TPR"/>
    <property type="match status" value="1"/>
</dbReference>
<keyword evidence="6" id="KW-0597">Phosphoprotein</keyword>
<keyword evidence="5" id="KW-0488">Methylation</keyword>
<dbReference type="InterPro" id="IPR013105">
    <property type="entry name" value="TPR_2"/>
</dbReference>
<dbReference type="PROSITE" id="PS50059">
    <property type="entry name" value="FKBP_PPIASE"/>
    <property type="match status" value="1"/>
</dbReference>
<evidence type="ECO:0000256" key="1">
    <source>
        <dbReference type="ARBA" id="ARBA00004123"/>
    </source>
</evidence>
<keyword evidence="8" id="KW-0677">Repeat</keyword>
<keyword evidence="7" id="KW-0493">Microtubule</keyword>
<dbReference type="WBParaSite" id="TASK_0000451701-mRNA-1">
    <property type="protein sequence ID" value="TASK_0000451701-mRNA-1"/>
    <property type="gene ID" value="TASK_0000451701"/>
</dbReference>
<dbReference type="Gene3D" id="1.25.40.10">
    <property type="entry name" value="Tetratricopeptide repeat domain"/>
    <property type="match status" value="1"/>
</dbReference>
<keyword evidence="12" id="KW-0206">Cytoskeleton</keyword>
<proteinExistence type="predicted"/>
<keyword evidence="19" id="KW-1185">Reference proteome</keyword>
<dbReference type="GO" id="GO:0005874">
    <property type="term" value="C:microtubule"/>
    <property type="evidence" value="ECO:0007669"/>
    <property type="project" value="UniProtKB-KW"/>
</dbReference>
<evidence type="ECO:0000256" key="15">
    <source>
        <dbReference type="PROSITE-ProRule" id="PRU00339"/>
    </source>
</evidence>
<evidence type="ECO:0000256" key="5">
    <source>
        <dbReference type="ARBA" id="ARBA00022481"/>
    </source>
</evidence>
<dbReference type="GO" id="GO:0016020">
    <property type="term" value="C:membrane"/>
    <property type="evidence" value="ECO:0007669"/>
    <property type="project" value="TreeGrafter"/>
</dbReference>
<keyword evidence="13" id="KW-0539">Nucleus</keyword>
<gene>
    <name evidence="18" type="ORF">TASK_LOCUS4518</name>
</gene>
<dbReference type="STRING" id="60517.A0A0R3W3L2"/>
<dbReference type="InterPro" id="IPR046357">
    <property type="entry name" value="PPIase_dom_sf"/>
</dbReference>
<evidence type="ECO:0000313" key="19">
    <source>
        <dbReference type="Proteomes" id="UP000282613"/>
    </source>
</evidence>
<evidence type="ECO:0000256" key="10">
    <source>
        <dbReference type="ARBA" id="ARBA00022990"/>
    </source>
</evidence>
<keyword evidence="16" id="KW-0812">Transmembrane</keyword>
<organism evidence="20">
    <name type="scientific">Taenia asiatica</name>
    <name type="common">Asian tapeworm</name>
    <dbReference type="NCBI Taxonomy" id="60517"/>
    <lineage>
        <taxon>Eukaryota</taxon>
        <taxon>Metazoa</taxon>
        <taxon>Spiralia</taxon>
        <taxon>Lophotrochozoa</taxon>
        <taxon>Platyhelminthes</taxon>
        <taxon>Cestoda</taxon>
        <taxon>Eucestoda</taxon>
        <taxon>Cyclophyllidea</taxon>
        <taxon>Taeniidae</taxon>
        <taxon>Taenia</taxon>
    </lineage>
</organism>
<keyword evidence="16" id="KW-1133">Transmembrane helix</keyword>
<dbReference type="PANTHER" id="PTHR46512">
    <property type="entry name" value="PEPTIDYLPROLYL ISOMERASE"/>
    <property type="match status" value="1"/>
</dbReference>
<dbReference type="GO" id="GO:0005740">
    <property type="term" value="C:mitochondrial envelope"/>
    <property type="evidence" value="ECO:0007669"/>
    <property type="project" value="TreeGrafter"/>
</dbReference>
<evidence type="ECO:0000256" key="12">
    <source>
        <dbReference type="ARBA" id="ARBA00023212"/>
    </source>
</evidence>
<keyword evidence="11" id="KW-0496">Mitochondrion</keyword>
<dbReference type="SUPFAM" id="SSF54534">
    <property type="entry name" value="FKBP-like"/>
    <property type="match status" value="1"/>
</dbReference>
<comment type="catalytic activity">
    <reaction evidence="14">
        <text>[protein]-peptidylproline (omega=180) = [protein]-peptidylproline (omega=0)</text>
        <dbReference type="Rhea" id="RHEA:16237"/>
        <dbReference type="Rhea" id="RHEA-COMP:10747"/>
        <dbReference type="Rhea" id="RHEA-COMP:10748"/>
        <dbReference type="ChEBI" id="CHEBI:83833"/>
        <dbReference type="ChEBI" id="CHEBI:83834"/>
        <dbReference type="EC" id="5.2.1.8"/>
    </reaction>
</comment>
<dbReference type="InterPro" id="IPR050754">
    <property type="entry name" value="FKBP4/5/8-like"/>
</dbReference>
<reference evidence="20" key="1">
    <citation type="submission" date="2016-04" db="UniProtKB">
        <authorList>
            <consortium name="WormBaseParasite"/>
        </authorList>
    </citation>
    <scope>IDENTIFICATION</scope>
</reference>
<keyword evidence="14" id="KW-0697">Rotamase</keyword>
<feature type="repeat" description="TPR" evidence="15">
    <location>
        <begin position="222"/>
        <end position="255"/>
    </location>
</feature>
<dbReference type="GO" id="GO:0005634">
    <property type="term" value="C:nucleus"/>
    <property type="evidence" value="ECO:0007669"/>
    <property type="project" value="UniProtKB-SubCell"/>
</dbReference>
<keyword evidence="12" id="KW-0963">Cytoplasm</keyword>
<evidence type="ECO:0000313" key="18">
    <source>
        <dbReference type="EMBL" id="VDK33561.1"/>
    </source>
</evidence>
<name>A0A0R3W3L2_TAEAS</name>
<dbReference type="Pfam" id="PF07719">
    <property type="entry name" value="TPR_2"/>
    <property type="match status" value="1"/>
</dbReference>
<dbReference type="Proteomes" id="UP000282613">
    <property type="component" value="Unassembled WGS sequence"/>
</dbReference>
<accession>A0A0R3W3L2</accession>
<dbReference type="OrthoDB" id="532682at2759"/>
<dbReference type="SMART" id="SM00028">
    <property type="entry name" value="TPR"/>
    <property type="match status" value="2"/>
</dbReference>
<evidence type="ECO:0000256" key="7">
    <source>
        <dbReference type="ARBA" id="ARBA00022701"/>
    </source>
</evidence>
<comment type="subcellular location">
    <subcellularLocation>
        <location evidence="3">Cytoplasm</location>
        <location evidence="3">Cytoskeleton</location>
    </subcellularLocation>
    <subcellularLocation>
        <location evidence="4">Cytoplasm</location>
        <location evidence="4">Cytosol</location>
    </subcellularLocation>
    <subcellularLocation>
        <location evidence="2">Mitochondrion</location>
    </subcellularLocation>
    <subcellularLocation>
        <location evidence="1">Nucleus</location>
    </subcellularLocation>
</comment>
<evidence type="ECO:0000313" key="20">
    <source>
        <dbReference type="WBParaSite" id="TASK_0000451701-mRNA-1"/>
    </source>
</evidence>
<dbReference type="Pfam" id="PF00254">
    <property type="entry name" value="FKBP_C"/>
    <property type="match status" value="1"/>
</dbReference>
<evidence type="ECO:0000256" key="3">
    <source>
        <dbReference type="ARBA" id="ARBA00004245"/>
    </source>
</evidence>
<dbReference type="GO" id="GO:0005829">
    <property type="term" value="C:cytosol"/>
    <property type="evidence" value="ECO:0007669"/>
    <property type="project" value="UniProtKB-SubCell"/>
</dbReference>
<dbReference type="InterPro" id="IPR019734">
    <property type="entry name" value="TPR_rpt"/>
</dbReference>
<reference evidence="18 19" key="2">
    <citation type="submission" date="2018-11" db="EMBL/GenBank/DDBJ databases">
        <authorList>
            <consortium name="Pathogen Informatics"/>
        </authorList>
    </citation>
    <scope>NUCLEOTIDE SEQUENCE [LARGE SCALE GENOMIC DNA]</scope>
</reference>
<sequence>MVAVGSDAIDVVSNGESESLKTEIHGMETVDILGNGLVEKKVLKKGLGQDSRPSHGDSVVISYKGWLEDGTLVEEAENLGIVIGDGECVHAFDLALPLAELNEVFELKTDARFAYGDAGKMPDIPGKAKLIYHITLNERGDPPCYENMSIGERFQISNRKRERGNFYFHRNEYQYALTCYTKGVEILLKKSQTPTTCSTGPLPCGLSTTSFQPKDLEIKLKNNVAATQLKALFGMGDFPEAIQAYEEALSLDPSSPLLRQSLQRAKMAWKIQRDRQVRILSRAFRVNGNEGNKAPNIRDRLKGFLSRHKIAISAVALAGLSVMLGGTLLRFIEQQ</sequence>
<feature type="transmembrane region" description="Helical" evidence="16">
    <location>
        <begin position="310"/>
        <end position="332"/>
    </location>
</feature>
<evidence type="ECO:0000256" key="16">
    <source>
        <dbReference type="SAM" id="Phobius"/>
    </source>
</evidence>
<dbReference type="GO" id="GO:0012505">
    <property type="term" value="C:endomembrane system"/>
    <property type="evidence" value="ECO:0007669"/>
    <property type="project" value="TreeGrafter"/>
</dbReference>
<evidence type="ECO:0000256" key="14">
    <source>
        <dbReference type="PROSITE-ProRule" id="PRU00277"/>
    </source>
</evidence>
<evidence type="ECO:0000256" key="2">
    <source>
        <dbReference type="ARBA" id="ARBA00004173"/>
    </source>
</evidence>
<keyword evidence="14" id="KW-0413">Isomerase</keyword>
<protein>
    <recommendedName>
        <fullName evidence="14">peptidylprolyl isomerase</fullName>
        <ecNumber evidence="14">5.2.1.8</ecNumber>
    </recommendedName>
</protein>
<keyword evidence="9 15" id="KW-0802">TPR repeat</keyword>
<dbReference type="EC" id="5.2.1.8" evidence="14"/>
<evidence type="ECO:0000256" key="6">
    <source>
        <dbReference type="ARBA" id="ARBA00022553"/>
    </source>
</evidence>
<evidence type="ECO:0000256" key="11">
    <source>
        <dbReference type="ARBA" id="ARBA00023128"/>
    </source>
</evidence>
<dbReference type="PANTHER" id="PTHR46512:SF1">
    <property type="entry name" value="PEPTIDYLPROLYL ISOMERASE"/>
    <property type="match status" value="1"/>
</dbReference>
<dbReference type="InterPro" id="IPR011990">
    <property type="entry name" value="TPR-like_helical_dom_sf"/>
</dbReference>
<keyword evidence="16" id="KW-0472">Membrane</keyword>
<keyword evidence="10" id="KW-0007">Acetylation</keyword>